<comment type="caution">
    <text evidence="1">The sequence shown here is derived from an EMBL/GenBank/DDBJ whole genome shotgun (WGS) entry which is preliminary data.</text>
</comment>
<reference evidence="1 2" key="1">
    <citation type="journal article" date="2020" name="Phytopathology">
        <title>Genome Sequence Resources of Colletotrichum truncatum, C. plurivorum, C. musicola, and C. sojae: Four Species Pathogenic to Soybean (Glycine max).</title>
        <authorList>
            <person name="Rogerio F."/>
            <person name="Boufleur T.R."/>
            <person name="Ciampi-Guillardi M."/>
            <person name="Sukno S.A."/>
            <person name="Thon M.R."/>
            <person name="Massola Junior N.S."/>
            <person name="Baroncelli R."/>
        </authorList>
    </citation>
    <scope>NUCLEOTIDE SEQUENCE [LARGE SCALE GENOMIC DNA]</scope>
    <source>
        <strain evidence="1 2">CMES1059</strain>
    </source>
</reference>
<name>A0ACC3YM35_COLTU</name>
<protein>
    <submittedName>
        <fullName evidence="1">Sterol uptake control protein 2-like protein 9</fullName>
    </submittedName>
</protein>
<keyword evidence="2" id="KW-1185">Reference proteome</keyword>
<evidence type="ECO:0000313" key="2">
    <source>
        <dbReference type="Proteomes" id="UP000805649"/>
    </source>
</evidence>
<organism evidence="1 2">
    <name type="scientific">Colletotrichum truncatum</name>
    <name type="common">Anthracnose fungus</name>
    <name type="synonym">Colletotrichum capsici</name>
    <dbReference type="NCBI Taxonomy" id="5467"/>
    <lineage>
        <taxon>Eukaryota</taxon>
        <taxon>Fungi</taxon>
        <taxon>Dikarya</taxon>
        <taxon>Ascomycota</taxon>
        <taxon>Pezizomycotina</taxon>
        <taxon>Sordariomycetes</taxon>
        <taxon>Hypocreomycetidae</taxon>
        <taxon>Glomerellales</taxon>
        <taxon>Glomerellaceae</taxon>
        <taxon>Colletotrichum</taxon>
        <taxon>Colletotrichum truncatum species complex</taxon>
    </lineage>
</organism>
<dbReference type="Proteomes" id="UP000805649">
    <property type="component" value="Unassembled WGS sequence"/>
</dbReference>
<evidence type="ECO:0000313" key="1">
    <source>
        <dbReference type="EMBL" id="KAL0932964.1"/>
    </source>
</evidence>
<gene>
    <name evidence="1" type="ORF">CTRU02_211927</name>
</gene>
<accession>A0ACC3YM35</accession>
<proteinExistence type="predicted"/>
<sequence>MPTTPTYPPPEDQHQHQHLLAASSLHAVPPSPFLNPEQFGMLPLPESPVAPSLPLSRHRHTLNGCRRRRLSTSRPRRARGESPSSVPCLFFSSFFSTLSLGTPDFETFPFNTCFCIDTDANVHHAPLKTDTGRYEVPSEPRLRMPRDSNYIRYTTALIYDIHSFPILEDTPYTHHKI</sequence>
<dbReference type="EMBL" id="VUJX02000008">
    <property type="protein sequence ID" value="KAL0932964.1"/>
    <property type="molecule type" value="Genomic_DNA"/>
</dbReference>